<dbReference type="PANTHER" id="PTHR24291">
    <property type="entry name" value="CYTOCHROME P450 FAMILY 4"/>
    <property type="match status" value="1"/>
</dbReference>
<gene>
    <name evidence="9" type="ORF">SAMN05444165_0329</name>
</gene>
<dbReference type="PANTHER" id="PTHR24291:SF50">
    <property type="entry name" value="BIFUNCTIONAL ALBAFLAVENONE MONOOXYGENASE_TERPENE SYNTHASE"/>
    <property type="match status" value="1"/>
</dbReference>
<evidence type="ECO:0000256" key="3">
    <source>
        <dbReference type="ARBA" id="ARBA00022723"/>
    </source>
</evidence>
<dbReference type="GO" id="GO:0016705">
    <property type="term" value="F:oxidoreductase activity, acting on paired donors, with incorporation or reduction of molecular oxygen"/>
    <property type="evidence" value="ECO:0007669"/>
    <property type="project" value="InterPro"/>
</dbReference>
<dbReference type="InterPro" id="IPR017972">
    <property type="entry name" value="Cyt_P450_CS"/>
</dbReference>
<evidence type="ECO:0000256" key="5">
    <source>
        <dbReference type="ARBA" id="ARBA00023004"/>
    </source>
</evidence>
<dbReference type="InterPro" id="IPR002401">
    <property type="entry name" value="Cyt_P450_E_grp-I"/>
</dbReference>
<name>A0A1N6FQB9_9BURK</name>
<keyword evidence="2 7" id="KW-0349">Heme</keyword>
<dbReference type="InterPro" id="IPR036396">
    <property type="entry name" value="Cyt_P450_sf"/>
</dbReference>
<proteinExistence type="inferred from homology"/>
<accession>A0A1N6FQB9</accession>
<comment type="similarity">
    <text evidence="1 8">Belongs to the cytochrome P450 family.</text>
</comment>
<dbReference type="InterPro" id="IPR001128">
    <property type="entry name" value="Cyt_P450"/>
</dbReference>
<reference evidence="9 10" key="1">
    <citation type="submission" date="2016-11" db="EMBL/GenBank/DDBJ databases">
        <authorList>
            <person name="Jaros S."/>
            <person name="Januszkiewicz K."/>
            <person name="Wedrychowicz H."/>
        </authorList>
    </citation>
    <scope>NUCLEOTIDE SEQUENCE [LARGE SCALE GENOMIC DNA]</scope>
    <source>
        <strain evidence="9 10">GAS95</strain>
    </source>
</reference>
<dbReference type="PRINTS" id="PR00463">
    <property type="entry name" value="EP450I"/>
</dbReference>
<dbReference type="PROSITE" id="PS00086">
    <property type="entry name" value="CYTOCHROME_P450"/>
    <property type="match status" value="1"/>
</dbReference>
<dbReference type="InterPro" id="IPR050196">
    <property type="entry name" value="Cytochrome_P450_Monoox"/>
</dbReference>
<protein>
    <submittedName>
        <fullName evidence="9">Cytochrome P450</fullName>
    </submittedName>
</protein>
<dbReference type="Proteomes" id="UP000185151">
    <property type="component" value="Unassembled WGS sequence"/>
</dbReference>
<keyword evidence="10" id="KW-1185">Reference proteome</keyword>
<keyword evidence="6 8" id="KW-0503">Monooxygenase</keyword>
<keyword evidence="4 8" id="KW-0560">Oxidoreductase</keyword>
<dbReference type="PRINTS" id="PR00385">
    <property type="entry name" value="P450"/>
</dbReference>
<dbReference type="EMBL" id="FSRU01000001">
    <property type="protein sequence ID" value="SIN97457.1"/>
    <property type="molecule type" value="Genomic_DNA"/>
</dbReference>
<dbReference type="GO" id="GO:0020037">
    <property type="term" value="F:heme binding"/>
    <property type="evidence" value="ECO:0007669"/>
    <property type="project" value="InterPro"/>
</dbReference>
<dbReference type="GO" id="GO:0004497">
    <property type="term" value="F:monooxygenase activity"/>
    <property type="evidence" value="ECO:0007669"/>
    <property type="project" value="UniProtKB-KW"/>
</dbReference>
<evidence type="ECO:0000313" key="9">
    <source>
        <dbReference type="EMBL" id="SIN97457.1"/>
    </source>
</evidence>
<keyword evidence="5 7" id="KW-0408">Iron</keyword>
<comment type="cofactor">
    <cofactor evidence="7">
        <name>heme</name>
        <dbReference type="ChEBI" id="CHEBI:30413"/>
    </cofactor>
</comment>
<evidence type="ECO:0000256" key="8">
    <source>
        <dbReference type="RuleBase" id="RU000461"/>
    </source>
</evidence>
<evidence type="ECO:0000256" key="1">
    <source>
        <dbReference type="ARBA" id="ARBA00010617"/>
    </source>
</evidence>
<keyword evidence="3 7" id="KW-0479">Metal-binding</keyword>
<dbReference type="Pfam" id="PF00067">
    <property type="entry name" value="p450"/>
    <property type="match status" value="1"/>
</dbReference>
<dbReference type="AlphaFoldDB" id="A0A1N6FQB9"/>
<evidence type="ECO:0000313" key="10">
    <source>
        <dbReference type="Proteomes" id="UP000185151"/>
    </source>
</evidence>
<evidence type="ECO:0000256" key="7">
    <source>
        <dbReference type="PIRSR" id="PIRSR602401-1"/>
    </source>
</evidence>
<dbReference type="GO" id="GO:0005506">
    <property type="term" value="F:iron ion binding"/>
    <property type="evidence" value="ECO:0007669"/>
    <property type="project" value="InterPro"/>
</dbReference>
<sequence>MSSHFRPPVPTPRAKPPGPLQLLAVLRRNVLEVWSEADFEIPIQIRKTIVDRRALVSDPVGIRHVFLENARNYPKNELQLRLLRPAVGAGLLTSNGDNWKRQRRILAPLFSPKQVEAFAAAKERVVAQSAERLMQKPAGAIVDLSEEMGRLTLEILEHTLFGQGLGRDPSEFQHAITRYFDTLGQLDLFDMLGLPSFVPRLNRLRGRTTLGFAERVVNDMISARRRLLASGEAAPQDMLTLLLQAQGSDGPSVSASEVRDNIVTFIGAGHETTANALTWTLYTLSQAADWRARVEAEIDENVSRGAPVTELAITQAVLEESMRLYPPVSMMSRLALQDDTVAGVHIAAGTIVTVAPYVLHRHRTLWRDADLFDPERFLGANRDAIDRYAYLPFGVGPRVCIGMGFAMTEMLLILRHLLSRFRFDLVPGHLVEPQVRLTMRPAHGMKMQVTTR</sequence>
<evidence type="ECO:0000256" key="2">
    <source>
        <dbReference type="ARBA" id="ARBA00022617"/>
    </source>
</evidence>
<feature type="binding site" description="axial binding residue" evidence="7">
    <location>
        <position position="400"/>
    </location>
    <ligand>
        <name>heme</name>
        <dbReference type="ChEBI" id="CHEBI:30413"/>
    </ligand>
    <ligandPart>
        <name>Fe</name>
        <dbReference type="ChEBI" id="CHEBI:18248"/>
    </ligandPart>
</feature>
<dbReference type="Gene3D" id="1.10.630.10">
    <property type="entry name" value="Cytochrome P450"/>
    <property type="match status" value="1"/>
</dbReference>
<evidence type="ECO:0000256" key="6">
    <source>
        <dbReference type="ARBA" id="ARBA00023033"/>
    </source>
</evidence>
<evidence type="ECO:0000256" key="4">
    <source>
        <dbReference type="ARBA" id="ARBA00023002"/>
    </source>
</evidence>
<dbReference type="RefSeq" id="WP_216352688.1">
    <property type="nucleotide sequence ID" value="NZ_FSRU01000001.1"/>
</dbReference>
<organism evidence="9 10">
    <name type="scientific">Paraburkholderia phenazinium</name>
    <dbReference type="NCBI Taxonomy" id="60549"/>
    <lineage>
        <taxon>Bacteria</taxon>
        <taxon>Pseudomonadati</taxon>
        <taxon>Pseudomonadota</taxon>
        <taxon>Betaproteobacteria</taxon>
        <taxon>Burkholderiales</taxon>
        <taxon>Burkholderiaceae</taxon>
        <taxon>Paraburkholderia</taxon>
    </lineage>
</organism>
<dbReference type="SUPFAM" id="SSF48264">
    <property type="entry name" value="Cytochrome P450"/>
    <property type="match status" value="1"/>
</dbReference>